<feature type="region of interest" description="Disordered" evidence="1">
    <location>
        <begin position="99"/>
        <end position="210"/>
    </location>
</feature>
<feature type="compositionally biased region" description="Basic and acidic residues" evidence="1">
    <location>
        <begin position="150"/>
        <end position="159"/>
    </location>
</feature>
<evidence type="ECO:0000313" key="2">
    <source>
        <dbReference type="EMBL" id="KAK3683286.1"/>
    </source>
</evidence>
<dbReference type="EMBL" id="JAULSO010000004">
    <property type="protein sequence ID" value="KAK3683286.1"/>
    <property type="molecule type" value="Genomic_DNA"/>
</dbReference>
<accession>A0AAE0X241</accession>
<organism evidence="2 3">
    <name type="scientific">Podospora appendiculata</name>
    <dbReference type="NCBI Taxonomy" id="314037"/>
    <lineage>
        <taxon>Eukaryota</taxon>
        <taxon>Fungi</taxon>
        <taxon>Dikarya</taxon>
        <taxon>Ascomycota</taxon>
        <taxon>Pezizomycotina</taxon>
        <taxon>Sordariomycetes</taxon>
        <taxon>Sordariomycetidae</taxon>
        <taxon>Sordariales</taxon>
        <taxon>Podosporaceae</taxon>
        <taxon>Podospora</taxon>
    </lineage>
</organism>
<gene>
    <name evidence="2" type="ORF">B0T22DRAFT_519027</name>
</gene>
<keyword evidence="3" id="KW-1185">Reference proteome</keyword>
<feature type="compositionally biased region" description="Polar residues" evidence="1">
    <location>
        <begin position="118"/>
        <end position="128"/>
    </location>
</feature>
<dbReference type="Proteomes" id="UP001270362">
    <property type="component" value="Unassembled WGS sequence"/>
</dbReference>
<evidence type="ECO:0000256" key="1">
    <source>
        <dbReference type="SAM" id="MobiDB-lite"/>
    </source>
</evidence>
<evidence type="ECO:0000313" key="3">
    <source>
        <dbReference type="Proteomes" id="UP001270362"/>
    </source>
</evidence>
<dbReference type="AlphaFoldDB" id="A0AAE0X241"/>
<proteinExistence type="predicted"/>
<sequence>MTLAQPRDITTINAAIKTTQVEGIILYEKGTGGHDRSVATLNWLYRFSRPEWVVQPIRTTEVRTVIEKAIAHGIRVLITNGCHSYKHRAIAELSTRFPAREPSSINGGEEEEGEMQIDSPSDVGTPSHSAAVAGPPFVGGEYVAADNGEEEGRREGEGRRFKRRRKGQVSGLEHGGDDLDWHGAGPGGPEDPTFVPPPPMERVGLYIPPV</sequence>
<reference evidence="2" key="1">
    <citation type="journal article" date="2023" name="Mol. Phylogenet. Evol.">
        <title>Genome-scale phylogeny and comparative genomics of the fungal order Sordariales.</title>
        <authorList>
            <person name="Hensen N."/>
            <person name="Bonometti L."/>
            <person name="Westerberg I."/>
            <person name="Brannstrom I.O."/>
            <person name="Guillou S."/>
            <person name="Cros-Aarteil S."/>
            <person name="Calhoun S."/>
            <person name="Haridas S."/>
            <person name="Kuo A."/>
            <person name="Mondo S."/>
            <person name="Pangilinan J."/>
            <person name="Riley R."/>
            <person name="LaButti K."/>
            <person name="Andreopoulos B."/>
            <person name="Lipzen A."/>
            <person name="Chen C."/>
            <person name="Yan M."/>
            <person name="Daum C."/>
            <person name="Ng V."/>
            <person name="Clum A."/>
            <person name="Steindorff A."/>
            <person name="Ohm R.A."/>
            <person name="Martin F."/>
            <person name="Silar P."/>
            <person name="Natvig D.O."/>
            <person name="Lalanne C."/>
            <person name="Gautier V."/>
            <person name="Ament-Velasquez S.L."/>
            <person name="Kruys A."/>
            <person name="Hutchinson M.I."/>
            <person name="Powell A.J."/>
            <person name="Barry K."/>
            <person name="Miller A.N."/>
            <person name="Grigoriev I.V."/>
            <person name="Debuchy R."/>
            <person name="Gladieux P."/>
            <person name="Hiltunen Thoren M."/>
            <person name="Johannesson H."/>
        </authorList>
    </citation>
    <scope>NUCLEOTIDE SEQUENCE</scope>
    <source>
        <strain evidence="2">CBS 314.62</strain>
    </source>
</reference>
<name>A0AAE0X241_9PEZI</name>
<dbReference type="InterPro" id="IPR036318">
    <property type="entry name" value="FAD-bd_PCMH-like_sf"/>
</dbReference>
<dbReference type="InterPro" id="IPR016167">
    <property type="entry name" value="FAD-bd_PCMH_sub1"/>
</dbReference>
<dbReference type="GO" id="GO:0050660">
    <property type="term" value="F:flavin adenine dinucleotide binding"/>
    <property type="evidence" value="ECO:0007669"/>
    <property type="project" value="InterPro"/>
</dbReference>
<protein>
    <submittedName>
        <fullName evidence="2">Uncharacterized protein</fullName>
    </submittedName>
</protein>
<reference evidence="2" key="2">
    <citation type="submission" date="2023-06" db="EMBL/GenBank/DDBJ databases">
        <authorList>
            <consortium name="Lawrence Berkeley National Laboratory"/>
            <person name="Haridas S."/>
            <person name="Hensen N."/>
            <person name="Bonometti L."/>
            <person name="Westerberg I."/>
            <person name="Brannstrom I.O."/>
            <person name="Guillou S."/>
            <person name="Cros-Aarteil S."/>
            <person name="Calhoun S."/>
            <person name="Kuo A."/>
            <person name="Mondo S."/>
            <person name="Pangilinan J."/>
            <person name="Riley R."/>
            <person name="Labutti K."/>
            <person name="Andreopoulos B."/>
            <person name="Lipzen A."/>
            <person name="Chen C."/>
            <person name="Yanf M."/>
            <person name="Daum C."/>
            <person name="Ng V."/>
            <person name="Clum A."/>
            <person name="Steindorff A."/>
            <person name="Ohm R."/>
            <person name="Martin F."/>
            <person name="Silar P."/>
            <person name="Natvig D."/>
            <person name="Lalanne C."/>
            <person name="Gautier V."/>
            <person name="Ament-Velasquez S.L."/>
            <person name="Kruys A."/>
            <person name="Hutchinson M.I."/>
            <person name="Powell A.J."/>
            <person name="Barry K."/>
            <person name="Miller A.N."/>
            <person name="Grigoriev I.V."/>
            <person name="Debuchy R."/>
            <person name="Gladieux P."/>
            <person name="Thoren M.H."/>
            <person name="Johannesson H."/>
        </authorList>
    </citation>
    <scope>NUCLEOTIDE SEQUENCE</scope>
    <source>
        <strain evidence="2">CBS 314.62</strain>
    </source>
</reference>
<dbReference type="SUPFAM" id="SSF56176">
    <property type="entry name" value="FAD-binding/transporter-associated domain-like"/>
    <property type="match status" value="1"/>
</dbReference>
<comment type="caution">
    <text evidence="2">The sequence shown here is derived from an EMBL/GenBank/DDBJ whole genome shotgun (WGS) entry which is preliminary data.</text>
</comment>
<dbReference type="Gene3D" id="3.30.43.10">
    <property type="entry name" value="Uridine Diphospho-n-acetylenolpyruvylglucosamine Reductase, domain 2"/>
    <property type="match status" value="1"/>
</dbReference>